<evidence type="ECO:0000256" key="1">
    <source>
        <dbReference type="ARBA" id="ARBA00018672"/>
    </source>
</evidence>
<keyword evidence="7" id="KW-0597">Phosphoprotein</keyword>
<keyword evidence="4" id="KW-0010">Activator</keyword>
<dbReference type="GO" id="GO:0003677">
    <property type="term" value="F:DNA binding"/>
    <property type="evidence" value="ECO:0007669"/>
    <property type="project" value="InterPro"/>
</dbReference>
<keyword evidence="11" id="KW-1185">Reference proteome</keyword>
<evidence type="ECO:0000313" key="11">
    <source>
        <dbReference type="Proteomes" id="UP000011728"/>
    </source>
</evidence>
<dbReference type="Pfam" id="PF00072">
    <property type="entry name" value="Response_reg"/>
    <property type="match status" value="1"/>
</dbReference>
<evidence type="ECO:0000259" key="9">
    <source>
        <dbReference type="PROSITE" id="PS50930"/>
    </source>
</evidence>
<dbReference type="OrthoDB" id="9809318at2"/>
<dbReference type="SMART" id="SM00850">
    <property type="entry name" value="LytTR"/>
    <property type="match status" value="1"/>
</dbReference>
<proteinExistence type="predicted"/>
<evidence type="ECO:0000313" key="10">
    <source>
        <dbReference type="EMBL" id="AGF55635.1"/>
    </source>
</evidence>
<name>M1LRR8_9CLOT</name>
<dbReference type="PANTHER" id="PTHR37299:SF3">
    <property type="entry name" value="STAGE 0 SPORULATION PROTEIN A HOMOLOG"/>
    <property type="match status" value="1"/>
</dbReference>
<dbReference type="Proteomes" id="UP000011728">
    <property type="component" value="Chromosome"/>
</dbReference>
<feature type="domain" description="HTH LytTR-type" evidence="9">
    <location>
        <begin position="141"/>
        <end position="243"/>
    </location>
</feature>
<sequence>MNNIIICEDNLDQRKKIEAIISNETKKFNCKIALSTNNPHEVIQYIDNSQNSFIYFLDVDLNSDLNGFQLAHLIRTYDPKGYIIFLTAHAELTLLTFQYKVQALDYIVKGDINAIKVKIADCLNAVHNNLNAAKTKNDNKLSIDVGSNVIFLDFDEILFFETAGKEHKISVHTFKGQYEFYGTLKNIEQAVSSNFYKTHRSYLVNTKKIKSIDKSKMIVEMTNSEICYVSLRYIKGLLKKCLK</sequence>
<dbReference type="PATRIC" id="fig|931276.5.peg.1850"/>
<dbReference type="PROSITE" id="PS50930">
    <property type="entry name" value="HTH_LYTTR"/>
    <property type="match status" value="1"/>
</dbReference>
<evidence type="ECO:0000256" key="7">
    <source>
        <dbReference type="PROSITE-ProRule" id="PRU00169"/>
    </source>
</evidence>
<dbReference type="KEGG" id="csr:Cspa_c18650"/>
<dbReference type="InterPro" id="IPR007492">
    <property type="entry name" value="LytTR_DNA-bd_dom"/>
</dbReference>
<dbReference type="PANTHER" id="PTHR37299">
    <property type="entry name" value="TRANSCRIPTIONAL REGULATOR-RELATED"/>
    <property type="match status" value="1"/>
</dbReference>
<dbReference type="SUPFAM" id="SSF52172">
    <property type="entry name" value="CheY-like"/>
    <property type="match status" value="1"/>
</dbReference>
<keyword evidence="2" id="KW-0963">Cytoplasm</keyword>
<dbReference type="HOGENOM" id="CLU_000445_14_6_9"/>
<dbReference type="eggNOG" id="COG3279">
    <property type="taxonomic scope" value="Bacteria"/>
</dbReference>
<keyword evidence="3" id="KW-0902">Two-component regulatory system</keyword>
<evidence type="ECO:0000259" key="8">
    <source>
        <dbReference type="PROSITE" id="PS50110"/>
    </source>
</evidence>
<accession>M1LRR8</accession>
<gene>
    <name evidence="10" type="primary">agrA</name>
    <name evidence="10" type="ORF">Cspa_c18650</name>
</gene>
<reference evidence="10 11" key="1">
    <citation type="submission" date="2013-02" db="EMBL/GenBank/DDBJ databases">
        <title>Genome sequence of Clostridium saccharoperbutylacetonicum N1-4(HMT).</title>
        <authorList>
            <person name="Poehlein A."/>
            <person name="Daniel R."/>
        </authorList>
    </citation>
    <scope>NUCLEOTIDE SEQUENCE [LARGE SCALE GENOMIC DNA]</scope>
    <source>
        <strain evidence="11">N1-4(HMT)</strain>
    </source>
</reference>
<comment type="function">
    <text evidence="5">May play the central regulatory role in sporulation. It may be an element of the effector pathway responsible for the activation of sporulation genes in response to nutritional stress. Spo0A may act in concert with spo0H (a sigma factor) to control the expression of some genes that are critical to the sporulation process.</text>
</comment>
<dbReference type="RefSeq" id="WP_015391956.1">
    <property type="nucleotide sequence ID" value="NC_020291.1"/>
</dbReference>
<feature type="domain" description="Response regulatory" evidence="8">
    <location>
        <begin position="3"/>
        <end position="124"/>
    </location>
</feature>
<dbReference type="GO" id="GO:0000156">
    <property type="term" value="F:phosphorelay response regulator activity"/>
    <property type="evidence" value="ECO:0007669"/>
    <property type="project" value="InterPro"/>
</dbReference>
<dbReference type="InterPro" id="IPR001789">
    <property type="entry name" value="Sig_transdc_resp-reg_receiver"/>
</dbReference>
<comment type="function">
    <text evidence="6">Required for high-level post-exponential phase expression of a series of secreted proteins.</text>
</comment>
<dbReference type="PROSITE" id="PS50110">
    <property type="entry name" value="RESPONSE_REGULATORY"/>
    <property type="match status" value="1"/>
</dbReference>
<protein>
    <recommendedName>
        <fullName evidence="1">Stage 0 sporulation protein A homolog</fullName>
    </recommendedName>
</protein>
<organism evidence="10 11">
    <name type="scientific">Clostridium saccharoperbutylacetonicum N1-4(HMT)</name>
    <dbReference type="NCBI Taxonomy" id="931276"/>
    <lineage>
        <taxon>Bacteria</taxon>
        <taxon>Bacillati</taxon>
        <taxon>Bacillota</taxon>
        <taxon>Clostridia</taxon>
        <taxon>Eubacteriales</taxon>
        <taxon>Clostridiaceae</taxon>
        <taxon>Clostridium</taxon>
    </lineage>
</organism>
<evidence type="ECO:0000256" key="3">
    <source>
        <dbReference type="ARBA" id="ARBA00023012"/>
    </source>
</evidence>
<dbReference type="AlphaFoldDB" id="M1LRR8"/>
<dbReference type="Gene3D" id="2.40.50.1020">
    <property type="entry name" value="LytTr DNA-binding domain"/>
    <property type="match status" value="1"/>
</dbReference>
<evidence type="ECO:0000256" key="5">
    <source>
        <dbReference type="ARBA" id="ARBA00024867"/>
    </source>
</evidence>
<dbReference type="SMART" id="SM00448">
    <property type="entry name" value="REC"/>
    <property type="match status" value="1"/>
</dbReference>
<dbReference type="InterPro" id="IPR011006">
    <property type="entry name" value="CheY-like_superfamily"/>
</dbReference>
<evidence type="ECO:0000256" key="6">
    <source>
        <dbReference type="ARBA" id="ARBA00037164"/>
    </source>
</evidence>
<evidence type="ECO:0000256" key="4">
    <source>
        <dbReference type="ARBA" id="ARBA00023159"/>
    </source>
</evidence>
<evidence type="ECO:0000256" key="2">
    <source>
        <dbReference type="ARBA" id="ARBA00022490"/>
    </source>
</evidence>
<dbReference type="Pfam" id="PF04397">
    <property type="entry name" value="LytTR"/>
    <property type="match status" value="1"/>
</dbReference>
<dbReference type="Gene3D" id="3.40.50.2300">
    <property type="match status" value="1"/>
</dbReference>
<dbReference type="EMBL" id="CP004121">
    <property type="protein sequence ID" value="AGF55635.1"/>
    <property type="molecule type" value="Genomic_DNA"/>
</dbReference>
<feature type="modified residue" description="4-aspartylphosphate" evidence="7">
    <location>
        <position position="58"/>
    </location>
</feature>
<dbReference type="InterPro" id="IPR046947">
    <property type="entry name" value="LytR-like"/>
</dbReference>